<reference evidence="2 3" key="1">
    <citation type="journal article" date="2011" name="Front. Microbiol.">
        <title>Two Strains of Crocosphaera watsonii with Highly Conserved Genomes are Distinguished by Strain-Specific Features.</title>
        <authorList>
            <person name="Bench S.R."/>
            <person name="Ilikchyan I.N."/>
            <person name="Tripp H.J."/>
            <person name="Zehr J.P."/>
        </authorList>
    </citation>
    <scope>NUCLEOTIDE SEQUENCE [LARGE SCALE GENOMIC DNA]</scope>
    <source>
        <strain evidence="2 3">WH 0003</strain>
    </source>
</reference>
<accession>G5JEM1</accession>
<dbReference type="Proteomes" id="UP000003477">
    <property type="component" value="Unassembled WGS sequence"/>
</dbReference>
<evidence type="ECO:0000313" key="3">
    <source>
        <dbReference type="Proteomes" id="UP000003477"/>
    </source>
</evidence>
<dbReference type="PATRIC" id="fig|423471.3.peg.5478"/>
<dbReference type="EMBL" id="AESD01001048">
    <property type="protein sequence ID" value="EHJ09367.1"/>
    <property type="molecule type" value="Genomic_DNA"/>
</dbReference>
<evidence type="ECO:0008006" key="4">
    <source>
        <dbReference type="Google" id="ProtNLM"/>
    </source>
</evidence>
<evidence type="ECO:0000256" key="1">
    <source>
        <dbReference type="SAM" id="Phobius"/>
    </source>
</evidence>
<proteinExistence type="predicted"/>
<name>G5JEM1_CROWT</name>
<keyword evidence="1" id="KW-0812">Transmembrane</keyword>
<keyword evidence="1" id="KW-1133">Transmembrane helix</keyword>
<evidence type="ECO:0000313" key="2">
    <source>
        <dbReference type="EMBL" id="EHJ09367.1"/>
    </source>
</evidence>
<gene>
    <name evidence="2" type="ORF">CWATWH0003_B208</name>
</gene>
<comment type="caution">
    <text evidence="2">The sequence shown here is derived from an EMBL/GenBank/DDBJ whole genome shotgun (WGS) entry which is preliminary data.</text>
</comment>
<protein>
    <recommendedName>
        <fullName evidence="4">CHAT domain-containing protein</fullName>
    </recommendedName>
</protein>
<dbReference type="AlphaFoldDB" id="G5JEM1"/>
<organism evidence="2 3">
    <name type="scientific">Crocosphaera watsonii WH 0003</name>
    <dbReference type="NCBI Taxonomy" id="423471"/>
    <lineage>
        <taxon>Bacteria</taxon>
        <taxon>Bacillati</taxon>
        <taxon>Cyanobacteriota</taxon>
        <taxon>Cyanophyceae</taxon>
        <taxon>Oscillatoriophycideae</taxon>
        <taxon>Chroococcales</taxon>
        <taxon>Aphanothecaceae</taxon>
        <taxon>Crocosphaera</taxon>
    </lineage>
</organism>
<sequence length="461" mass="53458">MTLINRETDSNEKLEQEIEVCDQKLPISTFCENLYQNNSNLKLVILSCCEGLDVAKNLLKEGIPQIIFMREKITPKTSRYFLEYFLEEFSKEPCLHIALHNAQFNLSAENADGIGLGSSEIMALLQLPNSQHLEWHPPDKDSHPNIFQKVTDQYDPKIIFSVLTLSAFIFLGMGFLSKQILHQSPNPPRINDALRYTLDIYVVERNPDGVNNYNKSNRNTAIFLDKQRNPKTHGGIFKRYTYTILVSPELIEDIQEGQMLEIHTPNGETIDIANLNNYALENTPDYLTLSFESDEEYQFPEFNAKGLFQKFLFEKDKIALIADNNVVIYKRDLETKEIFGTGTIGKLVGRYSTGEIELGEPRYIYYGYVLDPKFIEYINRNKNAQNSGNLFEIHTFKDEKFLNYKNNISLVEDSQGNFNYLPEKSVLFFSFSTNKKYEFTNVFTNIKNLDYLKEQYYSNQE</sequence>
<keyword evidence="1" id="KW-0472">Membrane</keyword>
<feature type="transmembrane region" description="Helical" evidence="1">
    <location>
        <begin position="158"/>
        <end position="176"/>
    </location>
</feature>